<evidence type="ECO:0000313" key="1">
    <source>
        <dbReference type="EMBL" id="MFC3963501.1"/>
    </source>
</evidence>
<dbReference type="EMBL" id="JBHSAX010000014">
    <property type="protein sequence ID" value="MFC3963501.1"/>
    <property type="molecule type" value="Genomic_DNA"/>
</dbReference>
<gene>
    <name evidence="1" type="ORF">ACFO0B_16040</name>
</gene>
<dbReference type="Proteomes" id="UP001595696">
    <property type="component" value="Unassembled WGS sequence"/>
</dbReference>
<organism evidence="1 2">
    <name type="scientific">Nocardia jiangsuensis</name>
    <dbReference type="NCBI Taxonomy" id="1691563"/>
    <lineage>
        <taxon>Bacteria</taxon>
        <taxon>Bacillati</taxon>
        <taxon>Actinomycetota</taxon>
        <taxon>Actinomycetes</taxon>
        <taxon>Mycobacteriales</taxon>
        <taxon>Nocardiaceae</taxon>
        <taxon>Nocardia</taxon>
    </lineage>
</organism>
<comment type="caution">
    <text evidence="1">The sequence shown here is derived from an EMBL/GenBank/DDBJ whole genome shotgun (WGS) entry which is preliminary data.</text>
</comment>
<evidence type="ECO:0008006" key="3">
    <source>
        <dbReference type="Google" id="ProtNLM"/>
    </source>
</evidence>
<keyword evidence="2" id="KW-1185">Reference proteome</keyword>
<sequence>MPFLEADLLGTGALLVALRASVLTPGAGAGAGQLTAVTRSNPSVTAHYAAGGTAVARTAAGPSAIVLATAGFDGTGAASASDAAARGSGELSATTVVHGELPAAFHGVAAAVGIIYSPPAPLTAALTGQGALTAAVTTGFSASGMNKNGAQAGPNTMNAWIELTGWTADTGAYPGSTVTTNKSLVSQGSKVAAVVSGSVSWTSNAFTPAAVSMRLKLNDIVIATGTVANPATASATVTVANGDRVSVEIKDGGSFTSLYPATVNAAGTFARIT</sequence>
<protein>
    <recommendedName>
        <fullName evidence="3">Minor tail protein</fullName>
    </recommendedName>
</protein>
<reference evidence="2" key="1">
    <citation type="journal article" date="2019" name="Int. J. Syst. Evol. Microbiol.">
        <title>The Global Catalogue of Microorganisms (GCM) 10K type strain sequencing project: providing services to taxonomists for standard genome sequencing and annotation.</title>
        <authorList>
            <consortium name="The Broad Institute Genomics Platform"/>
            <consortium name="The Broad Institute Genome Sequencing Center for Infectious Disease"/>
            <person name="Wu L."/>
            <person name="Ma J."/>
        </authorList>
    </citation>
    <scope>NUCLEOTIDE SEQUENCE [LARGE SCALE GENOMIC DNA]</scope>
    <source>
        <strain evidence="2">CGMCC 4.7330</strain>
    </source>
</reference>
<proteinExistence type="predicted"/>
<dbReference type="RefSeq" id="WP_378613251.1">
    <property type="nucleotide sequence ID" value="NZ_JBHSAX010000014.1"/>
</dbReference>
<accession>A0ABV8DV98</accession>
<evidence type="ECO:0000313" key="2">
    <source>
        <dbReference type="Proteomes" id="UP001595696"/>
    </source>
</evidence>
<name>A0ABV8DV98_9NOCA</name>